<dbReference type="SUPFAM" id="SSF103481">
    <property type="entry name" value="Multidrug resistance efflux transporter EmrE"/>
    <property type="match status" value="1"/>
</dbReference>
<feature type="transmembrane region" description="Helical" evidence="2">
    <location>
        <begin position="73"/>
        <end position="92"/>
    </location>
</feature>
<organism evidence="3 4">
    <name type="scientific">Embleya scabrispora</name>
    <dbReference type="NCBI Taxonomy" id="159449"/>
    <lineage>
        <taxon>Bacteria</taxon>
        <taxon>Bacillati</taxon>
        <taxon>Actinomycetota</taxon>
        <taxon>Actinomycetes</taxon>
        <taxon>Kitasatosporales</taxon>
        <taxon>Streptomycetaceae</taxon>
        <taxon>Embleya</taxon>
    </lineage>
</organism>
<dbReference type="EMBL" id="MWQN01000001">
    <property type="protein sequence ID" value="OPC84872.1"/>
    <property type="molecule type" value="Genomic_DNA"/>
</dbReference>
<dbReference type="AlphaFoldDB" id="A0A1T3P795"/>
<dbReference type="InterPro" id="IPR037185">
    <property type="entry name" value="EmrE-like"/>
</dbReference>
<feature type="region of interest" description="Disordered" evidence="1">
    <location>
        <begin position="268"/>
        <end position="291"/>
    </location>
</feature>
<keyword evidence="4" id="KW-1185">Reference proteome</keyword>
<dbReference type="Proteomes" id="UP000190037">
    <property type="component" value="Unassembled WGS sequence"/>
</dbReference>
<comment type="caution">
    <text evidence="3">The sequence shown here is derived from an EMBL/GenBank/DDBJ whole genome shotgun (WGS) entry which is preliminary data.</text>
</comment>
<keyword evidence="2" id="KW-0812">Transmembrane</keyword>
<reference evidence="3 4" key="1">
    <citation type="submission" date="2017-03" db="EMBL/GenBank/DDBJ databases">
        <title>Draft genome sequence of Streptomyces scabrisporus NF3, endophyte isolated from Amphipterygium adstringens.</title>
        <authorList>
            <person name="Vazquez M."/>
            <person name="Ceapa C.D."/>
            <person name="Rodriguez Luna D."/>
            <person name="Sanchez Esquivel S."/>
        </authorList>
    </citation>
    <scope>NUCLEOTIDE SEQUENCE [LARGE SCALE GENOMIC DNA]</scope>
    <source>
        <strain evidence="3 4">NF3</strain>
    </source>
</reference>
<name>A0A1T3P795_9ACTN</name>
<feature type="transmembrane region" description="Helical" evidence="2">
    <location>
        <begin position="128"/>
        <end position="150"/>
    </location>
</feature>
<feature type="transmembrane region" description="Helical" evidence="2">
    <location>
        <begin position="215"/>
        <end position="237"/>
    </location>
</feature>
<gene>
    <name evidence="3" type="ORF">B4N89_07585</name>
</gene>
<evidence type="ECO:0000313" key="4">
    <source>
        <dbReference type="Proteomes" id="UP000190037"/>
    </source>
</evidence>
<dbReference type="PANTHER" id="PTHR40761">
    <property type="entry name" value="CONSERVED INTEGRAL MEMBRANE ALANINE VALINE AND LEUCINE RICH PROTEIN-RELATED"/>
    <property type="match status" value="1"/>
</dbReference>
<dbReference type="Gene3D" id="1.10.3730.20">
    <property type="match status" value="1"/>
</dbReference>
<keyword evidence="2" id="KW-0472">Membrane</keyword>
<proteinExistence type="predicted"/>
<feature type="transmembrane region" description="Helical" evidence="2">
    <location>
        <begin position="189"/>
        <end position="208"/>
    </location>
</feature>
<sequence>MLAALAAALCYGVGTVLQALGARRTAGASGLDPRVLTRALRQWPFVLGTGLDLAGYACQFVALRELPVFAVEAAQSANLAVTAVLAVPVLGARLRGPEWGAVAAVCAGLALLGVSAGHEGPARTHTAFHWSLLACVALLGAAGWAAARLAEPWRSRLLGLLSGLGFGLIALATRVLTDLSFPGLLRSPTVYALGIGAALTFLLYTIALQGGAVTSVAAALVVGETVLPAGVGIVFLGDHSRPGLYGPLALTGFVFAVAGAITLSRFAEGEPDSAGRPAGDEVPPDTTDRPG</sequence>
<evidence type="ECO:0000256" key="1">
    <source>
        <dbReference type="SAM" id="MobiDB-lite"/>
    </source>
</evidence>
<evidence type="ECO:0000256" key="2">
    <source>
        <dbReference type="SAM" id="Phobius"/>
    </source>
</evidence>
<protein>
    <recommendedName>
        <fullName evidence="5">Integral membrane protein</fullName>
    </recommendedName>
</protein>
<dbReference type="STRING" id="159449.B4N89_07585"/>
<dbReference type="PANTHER" id="PTHR40761:SF1">
    <property type="entry name" value="CONSERVED INTEGRAL MEMBRANE ALANINE VALINE AND LEUCINE RICH PROTEIN-RELATED"/>
    <property type="match status" value="1"/>
</dbReference>
<keyword evidence="2" id="KW-1133">Transmembrane helix</keyword>
<accession>A0A1T3P795</accession>
<feature type="transmembrane region" description="Helical" evidence="2">
    <location>
        <begin position="157"/>
        <end position="177"/>
    </location>
</feature>
<feature type="transmembrane region" description="Helical" evidence="2">
    <location>
        <begin position="99"/>
        <end position="116"/>
    </location>
</feature>
<feature type="transmembrane region" description="Helical" evidence="2">
    <location>
        <begin position="243"/>
        <end position="263"/>
    </location>
</feature>
<evidence type="ECO:0008006" key="5">
    <source>
        <dbReference type="Google" id="ProtNLM"/>
    </source>
</evidence>
<evidence type="ECO:0000313" key="3">
    <source>
        <dbReference type="EMBL" id="OPC84872.1"/>
    </source>
</evidence>